<dbReference type="AlphaFoldDB" id="B8CEP1"/>
<dbReference type="Gene3D" id="3.40.50.720">
    <property type="entry name" value="NAD(P)-binding Rossmann-like Domain"/>
    <property type="match status" value="1"/>
</dbReference>
<keyword evidence="1" id="KW-1133">Transmembrane helix</keyword>
<accession>B8CEP1</accession>
<feature type="transmembrane region" description="Helical" evidence="1">
    <location>
        <begin position="342"/>
        <end position="362"/>
    </location>
</feature>
<dbReference type="GeneID" id="7443344"/>
<dbReference type="PANTHER" id="PTHR14239:SF0">
    <property type="entry name" value="F420-DEPENDENT NADP REDUCTASE"/>
    <property type="match status" value="1"/>
</dbReference>
<dbReference type="RefSeq" id="XP_002294575.1">
    <property type="nucleotide sequence ID" value="XM_002294539.1"/>
</dbReference>
<dbReference type="InterPro" id="IPR051267">
    <property type="entry name" value="STEAP_metalloreductase"/>
</dbReference>
<dbReference type="InParanoid" id="B8CEP1"/>
<dbReference type="STRING" id="35128.B8CEP1"/>
<feature type="transmembrane region" description="Helical" evidence="1">
    <location>
        <begin position="260"/>
        <end position="281"/>
    </location>
</feature>
<dbReference type="GO" id="GO:0052851">
    <property type="term" value="F:ferric-chelate reductase (NADPH) activity"/>
    <property type="evidence" value="ECO:0000318"/>
    <property type="project" value="GO_Central"/>
</dbReference>
<dbReference type="PANTHER" id="PTHR14239">
    <property type="entry name" value="DUDULIN-RELATED"/>
    <property type="match status" value="1"/>
</dbReference>
<dbReference type="GO" id="GO:0015677">
    <property type="term" value="P:copper ion import"/>
    <property type="evidence" value="ECO:0000318"/>
    <property type="project" value="GO_Central"/>
</dbReference>
<reference evidence="2 3" key="2">
    <citation type="journal article" date="2008" name="Nature">
        <title>The Phaeodactylum genome reveals the evolutionary history of diatom genomes.</title>
        <authorList>
            <person name="Bowler C."/>
            <person name="Allen A.E."/>
            <person name="Badger J.H."/>
            <person name="Grimwood J."/>
            <person name="Jabbari K."/>
            <person name="Kuo A."/>
            <person name="Maheswari U."/>
            <person name="Martens C."/>
            <person name="Maumus F."/>
            <person name="Otillar R.P."/>
            <person name="Rayko E."/>
            <person name="Salamov A."/>
            <person name="Vandepoele K."/>
            <person name="Beszteri B."/>
            <person name="Gruber A."/>
            <person name="Heijde M."/>
            <person name="Katinka M."/>
            <person name="Mock T."/>
            <person name="Valentin K."/>
            <person name="Verret F."/>
            <person name="Berges J.A."/>
            <person name="Brownlee C."/>
            <person name="Cadoret J.P."/>
            <person name="Chiovitti A."/>
            <person name="Choi C.J."/>
            <person name="Coesel S."/>
            <person name="De Martino A."/>
            <person name="Detter J.C."/>
            <person name="Durkin C."/>
            <person name="Falciatore A."/>
            <person name="Fournet J."/>
            <person name="Haruta M."/>
            <person name="Huysman M.J."/>
            <person name="Jenkins B.D."/>
            <person name="Jiroutova K."/>
            <person name="Jorgensen R.E."/>
            <person name="Joubert Y."/>
            <person name="Kaplan A."/>
            <person name="Kroger N."/>
            <person name="Kroth P.G."/>
            <person name="La Roche J."/>
            <person name="Lindquist E."/>
            <person name="Lommer M."/>
            <person name="Martin-Jezequel V."/>
            <person name="Lopez P.J."/>
            <person name="Lucas S."/>
            <person name="Mangogna M."/>
            <person name="McGinnis K."/>
            <person name="Medlin L.K."/>
            <person name="Montsant A."/>
            <person name="Oudot-Le Secq M.P."/>
            <person name="Napoli C."/>
            <person name="Obornik M."/>
            <person name="Parker M.S."/>
            <person name="Petit J.L."/>
            <person name="Porcel B.M."/>
            <person name="Poulsen N."/>
            <person name="Robison M."/>
            <person name="Rychlewski L."/>
            <person name="Rynearson T.A."/>
            <person name="Schmutz J."/>
            <person name="Shapiro H."/>
            <person name="Siaut M."/>
            <person name="Stanley M."/>
            <person name="Sussman M.R."/>
            <person name="Taylor A.R."/>
            <person name="Vardi A."/>
            <person name="von Dassow P."/>
            <person name="Vyverman W."/>
            <person name="Willis A."/>
            <person name="Wyrwicz L.S."/>
            <person name="Rokhsar D.S."/>
            <person name="Weissenbach J."/>
            <person name="Armbrust E.V."/>
            <person name="Green B.R."/>
            <person name="Van de Peer Y."/>
            <person name="Grigoriev I.V."/>
        </authorList>
    </citation>
    <scope>NUCLEOTIDE SEQUENCE [LARGE SCALE GENOMIC DNA]</scope>
    <source>
        <strain evidence="2 3">CCMP1335</strain>
    </source>
</reference>
<keyword evidence="1" id="KW-0472">Membrane</keyword>
<feature type="transmembrane region" description="Helical" evidence="1">
    <location>
        <begin position="218"/>
        <end position="240"/>
    </location>
</feature>
<protein>
    <recommendedName>
        <fullName evidence="4">Ferric oxidoreductase domain-containing protein</fullName>
    </recommendedName>
</protein>
<sequence length="481" mass="53622">MTSSHHDKKKVVVVGSGDKAHGLAHMYECNAHKESYDLVFTEPLQAKKVAPFNTFVSIESFPEALNNADICILAIPKTPQKHQCLAELMHSLSLYVSPEGYALETFLIQNFSLLKKDCILVDLTNANKDKKDLKSTIASIGISYDRWVKALNDTGAIQELQHHAGGKSRFATNVCGPNEDCVQEVVELSKVLGYTAKVVPIDQYNHLKITQQTIGWEWTHATAFMVALYALVFTYVIVQASGRPRFEWYTVLGRHLNKTFAFTATWGFAFSLLPGTLMRLIRIVNSSWTPKVLVWGCTIRKHIGLLALYFLFLHACMSVLLFGGEYFGFMFEDGTLEWEAEASMLTAVLSTSLFIITGIASLPSVGHSMNKAQFMFVYGQIVWAALGLGVLHIMFLGVPSWTASPRSPYSWARGMPPITLMASLLPLLVMFIKAVQSKLFKSTNLQSIHASEHPLNNDEDVKVEVDESEDKKECVLVEESV</sequence>
<feature type="transmembrane region" description="Helical" evidence="1">
    <location>
        <begin position="302"/>
        <end position="322"/>
    </location>
</feature>
<dbReference type="HOGENOM" id="CLU_568052_0_0_1"/>
<keyword evidence="1" id="KW-0812">Transmembrane</keyword>
<evidence type="ECO:0000256" key="1">
    <source>
        <dbReference type="SAM" id="Phobius"/>
    </source>
</evidence>
<dbReference type="EMBL" id="CM000652">
    <property type="protein sequence ID" value="EED87935.1"/>
    <property type="molecule type" value="Genomic_DNA"/>
</dbReference>
<dbReference type="PaxDb" id="35128-Thaps11488"/>
<gene>
    <name evidence="2" type="ORF">THAPSDRAFT_11488</name>
</gene>
<feature type="transmembrane region" description="Helical" evidence="1">
    <location>
        <begin position="418"/>
        <end position="435"/>
    </location>
</feature>
<organism evidence="2 3">
    <name type="scientific">Thalassiosira pseudonana</name>
    <name type="common">Marine diatom</name>
    <name type="synonym">Cyclotella nana</name>
    <dbReference type="NCBI Taxonomy" id="35128"/>
    <lineage>
        <taxon>Eukaryota</taxon>
        <taxon>Sar</taxon>
        <taxon>Stramenopiles</taxon>
        <taxon>Ochrophyta</taxon>
        <taxon>Bacillariophyta</taxon>
        <taxon>Coscinodiscophyceae</taxon>
        <taxon>Thalassiosirophycidae</taxon>
        <taxon>Thalassiosirales</taxon>
        <taxon>Thalassiosiraceae</taxon>
        <taxon>Thalassiosira</taxon>
    </lineage>
</organism>
<dbReference type="GO" id="GO:0005886">
    <property type="term" value="C:plasma membrane"/>
    <property type="evidence" value="ECO:0000318"/>
    <property type="project" value="GO_Central"/>
</dbReference>
<dbReference type="KEGG" id="tps:THAPSDRAFT_11488"/>
<proteinExistence type="predicted"/>
<dbReference type="Proteomes" id="UP000001449">
    <property type="component" value="Chromosome 20"/>
</dbReference>
<evidence type="ECO:0000313" key="3">
    <source>
        <dbReference type="Proteomes" id="UP000001449"/>
    </source>
</evidence>
<reference evidence="2 3" key="1">
    <citation type="journal article" date="2004" name="Science">
        <title>The genome of the diatom Thalassiosira pseudonana: ecology, evolution, and metabolism.</title>
        <authorList>
            <person name="Armbrust E.V."/>
            <person name="Berges J.A."/>
            <person name="Bowler C."/>
            <person name="Green B.R."/>
            <person name="Martinez D."/>
            <person name="Putnam N.H."/>
            <person name="Zhou S."/>
            <person name="Allen A.E."/>
            <person name="Apt K.E."/>
            <person name="Bechner M."/>
            <person name="Brzezinski M.A."/>
            <person name="Chaal B.K."/>
            <person name="Chiovitti A."/>
            <person name="Davis A.K."/>
            <person name="Demarest M.S."/>
            <person name="Detter J.C."/>
            <person name="Glavina T."/>
            <person name="Goodstein D."/>
            <person name="Hadi M.Z."/>
            <person name="Hellsten U."/>
            <person name="Hildebrand M."/>
            <person name="Jenkins B.D."/>
            <person name="Jurka J."/>
            <person name="Kapitonov V.V."/>
            <person name="Kroger N."/>
            <person name="Lau W.W."/>
            <person name="Lane T.W."/>
            <person name="Larimer F.W."/>
            <person name="Lippmeier J.C."/>
            <person name="Lucas S."/>
            <person name="Medina M."/>
            <person name="Montsant A."/>
            <person name="Obornik M."/>
            <person name="Parker M.S."/>
            <person name="Palenik B."/>
            <person name="Pazour G.J."/>
            <person name="Richardson P.M."/>
            <person name="Rynearson T.A."/>
            <person name="Saito M.A."/>
            <person name="Schwartz D.C."/>
            <person name="Thamatrakoln K."/>
            <person name="Valentin K."/>
            <person name="Vardi A."/>
            <person name="Wilkerson F.P."/>
            <person name="Rokhsar D.S."/>
        </authorList>
    </citation>
    <scope>NUCLEOTIDE SEQUENCE [LARGE SCALE GENOMIC DNA]</scope>
    <source>
        <strain evidence="2 3">CCMP1335</strain>
    </source>
</reference>
<evidence type="ECO:0008006" key="4">
    <source>
        <dbReference type="Google" id="ProtNLM"/>
    </source>
</evidence>
<dbReference type="OMA" id="GWERNPK"/>
<feature type="transmembrane region" description="Helical" evidence="1">
    <location>
        <begin position="374"/>
        <end position="398"/>
    </location>
</feature>
<keyword evidence="3" id="KW-1185">Reference proteome</keyword>
<dbReference type="GO" id="GO:0008823">
    <property type="term" value="F:cupric reductase (NADH) activity"/>
    <property type="evidence" value="ECO:0000318"/>
    <property type="project" value="GO_Central"/>
</dbReference>
<name>B8CEP1_THAPS</name>
<evidence type="ECO:0000313" key="2">
    <source>
        <dbReference type="EMBL" id="EED87935.1"/>
    </source>
</evidence>